<evidence type="ECO:0000259" key="1">
    <source>
        <dbReference type="Pfam" id="PF01814"/>
    </source>
</evidence>
<accession>A0AB39WHV6</accession>
<organism evidence="2">
    <name type="scientific">Flavobacterium sp. WC2429</name>
    <dbReference type="NCBI Taxonomy" id="3234140"/>
    <lineage>
        <taxon>Bacteria</taxon>
        <taxon>Pseudomonadati</taxon>
        <taxon>Bacteroidota</taxon>
        <taxon>Flavobacteriia</taxon>
        <taxon>Flavobacteriales</taxon>
        <taxon>Flavobacteriaceae</taxon>
        <taxon>Flavobacterium</taxon>
    </lineage>
</organism>
<reference evidence="2" key="1">
    <citation type="submission" date="2024-07" db="EMBL/GenBank/DDBJ databases">
        <authorList>
            <person name="Biller S.J."/>
        </authorList>
    </citation>
    <scope>NUCLEOTIDE SEQUENCE</scope>
    <source>
        <strain evidence="2">WC2429</strain>
    </source>
</reference>
<proteinExistence type="predicted"/>
<name>A0AB39WHV6_9FLAO</name>
<dbReference type="RefSeq" id="WP_369764920.1">
    <property type="nucleotide sequence ID" value="NZ_CP165627.1"/>
</dbReference>
<dbReference type="EMBL" id="CP165627">
    <property type="protein sequence ID" value="XDV00988.1"/>
    <property type="molecule type" value="Genomic_DNA"/>
</dbReference>
<gene>
    <name evidence="2" type="ORF">AB3G32_11690</name>
</gene>
<dbReference type="Pfam" id="PF01814">
    <property type="entry name" value="Hemerythrin"/>
    <property type="match status" value="1"/>
</dbReference>
<sequence length="150" mass="18259">MPLKRNEFLKSLSREHHHGLLLCWKIRTGLKKNIQPERIKGYTDWFWETHLKPHFEIEEKYIFPILDNENALILKALAEHRRLNRLFESTTEHLKNLSLIEEELESHIRFEERILFNEIQNIATTEQLQRLKQYHSDVPFVDDLTDPFWE</sequence>
<evidence type="ECO:0000313" key="2">
    <source>
        <dbReference type="EMBL" id="XDV00988.1"/>
    </source>
</evidence>
<dbReference type="Gene3D" id="1.20.120.520">
    <property type="entry name" value="nmb1532 protein domain like"/>
    <property type="match status" value="1"/>
</dbReference>
<feature type="domain" description="Hemerythrin-like" evidence="1">
    <location>
        <begin position="12"/>
        <end position="116"/>
    </location>
</feature>
<protein>
    <submittedName>
        <fullName evidence="2">Hemerythrin domain-containing protein</fullName>
    </submittedName>
</protein>
<dbReference type="InterPro" id="IPR012312">
    <property type="entry name" value="Hemerythrin-like"/>
</dbReference>
<dbReference type="AlphaFoldDB" id="A0AB39WHV6"/>